<name>A0A9Q8IN55_9LACO</name>
<sequence>MINDYLNKDIKVKSILKKYNLDVLPTKLLRYLPAVFVDEKCEYDDAQMLGKLNSRSFMDKFGLIDDLSIFCPICGHKSHSALCSCPNCQKHKKQKEQIQEEQILLRKKEEEKLKDKKIAILYEDAEKSKKFATNINDISLHDMLFITSYIRSFMDEDLRFFKEFYKFNNKDNRIFPKYYMDADPDIDEIIKIYKKGYLYVSPESDLSSVNFNKNEDTDEMFFESFNPGLVKFCINIYDDSNDYYKLIDELRYPKIINFLSNKDFIYDTWKNIALFECKEYLLKELNDINFNSFKPGIKTDNVINHLLDHFSTSQIFGLIHNRVNNALRYYEGNNVPKNRAANSIITNLETYGERAISNHWDLTNYGRDFDIPQSKISEVFYNYILEISEQGFYSVPTKDI</sequence>
<evidence type="ECO:0000313" key="1">
    <source>
        <dbReference type="EMBL" id="TPR42398.1"/>
    </source>
</evidence>
<dbReference type="Proteomes" id="UP000784700">
    <property type="component" value="Unassembled WGS sequence"/>
</dbReference>
<dbReference type="RefSeq" id="WP_140936341.1">
    <property type="nucleotide sequence ID" value="NZ_QUBE01000007.1"/>
</dbReference>
<dbReference type="EMBL" id="QUBG01000013">
    <property type="protein sequence ID" value="TPR42398.1"/>
    <property type="molecule type" value="Genomic_DNA"/>
</dbReference>
<comment type="caution">
    <text evidence="1">The sequence shown here is derived from an EMBL/GenBank/DDBJ whole genome shotgun (WGS) entry which is preliminary data.</text>
</comment>
<proteinExistence type="predicted"/>
<reference evidence="1" key="1">
    <citation type="submission" date="2018-08" db="EMBL/GenBank/DDBJ databases">
        <title>Comparative genomics of wild bee and flower associated Lactobacillus reveals potential adaptation to the bee host.</title>
        <authorList>
            <person name="Vuong H.Q."/>
            <person name="Mcfrederick Q.S."/>
        </authorList>
    </citation>
    <scope>NUCLEOTIDE SEQUENCE</scope>
    <source>
        <strain evidence="1">HV_63</strain>
    </source>
</reference>
<evidence type="ECO:0000313" key="2">
    <source>
        <dbReference type="Proteomes" id="UP000784700"/>
    </source>
</evidence>
<protein>
    <submittedName>
        <fullName evidence="1">Uncharacterized protein</fullName>
    </submittedName>
</protein>
<accession>A0A9Q8IN55</accession>
<gene>
    <name evidence="1" type="ORF">DY130_07330</name>
</gene>
<dbReference type="AlphaFoldDB" id="A0A9Q8IN55"/>
<organism evidence="1 2">
    <name type="scientific">Apilactobacillus micheneri</name>
    <dbReference type="NCBI Taxonomy" id="1899430"/>
    <lineage>
        <taxon>Bacteria</taxon>
        <taxon>Bacillati</taxon>
        <taxon>Bacillota</taxon>
        <taxon>Bacilli</taxon>
        <taxon>Lactobacillales</taxon>
        <taxon>Lactobacillaceae</taxon>
        <taxon>Apilactobacillus</taxon>
    </lineage>
</organism>